<protein>
    <submittedName>
        <fullName evidence="1">Uncharacterized protein</fullName>
    </submittedName>
</protein>
<reference evidence="1" key="1">
    <citation type="journal article" date="2014" name="Front. Microbiol.">
        <title>High frequency of phylogenetically diverse reductive dehalogenase-homologous genes in deep subseafloor sedimentary metagenomes.</title>
        <authorList>
            <person name="Kawai M."/>
            <person name="Futagami T."/>
            <person name="Toyoda A."/>
            <person name="Takaki Y."/>
            <person name="Nishi S."/>
            <person name="Hori S."/>
            <person name="Arai W."/>
            <person name="Tsubouchi T."/>
            <person name="Morono Y."/>
            <person name="Uchiyama I."/>
            <person name="Ito T."/>
            <person name="Fujiyama A."/>
            <person name="Inagaki F."/>
            <person name="Takami H."/>
        </authorList>
    </citation>
    <scope>NUCLEOTIDE SEQUENCE</scope>
    <source>
        <strain evidence="1">Expedition CK06-06</strain>
    </source>
</reference>
<dbReference type="AlphaFoldDB" id="X1D310"/>
<proteinExistence type="predicted"/>
<accession>X1D310</accession>
<feature type="non-terminal residue" evidence="1">
    <location>
        <position position="1"/>
    </location>
</feature>
<comment type="caution">
    <text evidence="1">The sequence shown here is derived from an EMBL/GenBank/DDBJ whole genome shotgun (WGS) entry which is preliminary data.</text>
</comment>
<sequence length="120" mass="14318">YKELEEAFKGTGFYRDGRFFKHPETDFYIDFPAPPLAIGNKPIIEFNEIISKNQYLKLLTPTHSVMDRLAAYYHWNDQQSLIQALMIVKGHVVDYTEIKEWSKKEGMEDKYEHFKKRIKI</sequence>
<dbReference type="EMBL" id="BART01026919">
    <property type="protein sequence ID" value="GAH02640.1"/>
    <property type="molecule type" value="Genomic_DNA"/>
</dbReference>
<evidence type="ECO:0000313" key="1">
    <source>
        <dbReference type="EMBL" id="GAH02640.1"/>
    </source>
</evidence>
<gene>
    <name evidence="1" type="ORF">S01H4_47862</name>
</gene>
<name>X1D310_9ZZZZ</name>
<organism evidence="1">
    <name type="scientific">marine sediment metagenome</name>
    <dbReference type="NCBI Taxonomy" id="412755"/>
    <lineage>
        <taxon>unclassified sequences</taxon>
        <taxon>metagenomes</taxon>
        <taxon>ecological metagenomes</taxon>
    </lineage>
</organism>